<keyword evidence="3" id="KW-1185">Reference proteome</keyword>
<accession>A0A2G5S8U3</accession>
<feature type="compositionally biased region" description="Basic residues" evidence="1">
    <location>
        <begin position="118"/>
        <end position="139"/>
    </location>
</feature>
<proteinExistence type="predicted"/>
<evidence type="ECO:0000313" key="2">
    <source>
        <dbReference type="EMBL" id="PIC11475.1"/>
    </source>
</evidence>
<protein>
    <submittedName>
        <fullName evidence="2">Uncharacterized protein</fullName>
    </submittedName>
</protein>
<feature type="compositionally biased region" description="Polar residues" evidence="1">
    <location>
        <begin position="89"/>
        <end position="101"/>
    </location>
</feature>
<reference evidence="3" key="1">
    <citation type="submission" date="2017-10" db="EMBL/GenBank/DDBJ databases">
        <title>Rapid genome shrinkage in a self-fertile nematode reveals novel sperm competition proteins.</title>
        <authorList>
            <person name="Yin D."/>
            <person name="Schwarz E.M."/>
            <person name="Thomas C.G."/>
            <person name="Felde R.L."/>
            <person name="Korf I.F."/>
            <person name="Cutter A.D."/>
            <person name="Schartner C.M."/>
            <person name="Ralston E.J."/>
            <person name="Meyer B.J."/>
            <person name="Haag E.S."/>
        </authorList>
    </citation>
    <scope>NUCLEOTIDE SEQUENCE [LARGE SCALE GENOMIC DNA]</scope>
    <source>
        <strain evidence="3">JU1422</strain>
    </source>
</reference>
<evidence type="ECO:0000313" key="3">
    <source>
        <dbReference type="Proteomes" id="UP000230233"/>
    </source>
</evidence>
<name>A0A2G5S8U3_9PELO</name>
<gene>
    <name evidence="2" type="ORF">B9Z55_029061</name>
</gene>
<organism evidence="2 3">
    <name type="scientific">Caenorhabditis nigoni</name>
    <dbReference type="NCBI Taxonomy" id="1611254"/>
    <lineage>
        <taxon>Eukaryota</taxon>
        <taxon>Metazoa</taxon>
        <taxon>Ecdysozoa</taxon>
        <taxon>Nematoda</taxon>
        <taxon>Chromadorea</taxon>
        <taxon>Rhabditida</taxon>
        <taxon>Rhabditina</taxon>
        <taxon>Rhabditomorpha</taxon>
        <taxon>Rhabditoidea</taxon>
        <taxon>Rhabditidae</taxon>
        <taxon>Peloderinae</taxon>
        <taxon>Caenorhabditis</taxon>
    </lineage>
</organism>
<comment type="caution">
    <text evidence="2">The sequence shown here is derived from an EMBL/GenBank/DDBJ whole genome shotgun (WGS) entry which is preliminary data.</text>
</comment>
<evidence type="ECO:0000256" key="1">
    <source>
        <dbReference type="SAM" id="MobiDB-lite"/>
    </source>
</evidence>
<feature type="region of interest" description="Disordered" evidence="1">
    <location>
        <begin position="87"/>
        <end position="139"/>
    </location>
</feature>
<dbReference type="Proteomes" id="UP000230233">
    <property type="component" value="Unassembled WGS sequence"/>
</dbReference>
<dbReference type="AlphaFoldDB" id="A0A2G5S8U3"/>
<sequence>MPATANCSSVNQARVKIENMNFFVMTKTVFSILKQFSFRCHTYNSSESCTVEPLLFHVCPHYGTKLIAIVALNCAIVHNSKVWPPMGPTQANSELTIVSNHQPRRRPDREVQANARNGRARPKPGRARSAKPKRREIMT</sequence>
<dbReference type="EMBL" id="PDUG01000081">
    <property type="protein sequence ID" value="PIC11475.1"/>
    <property type="molecule type" value="Genomic_DNA"/>
</dbReference>